<dbReference type="InterPro" id="IPR004252">
    <property type="entry name" value="Probable_transposase_24"/>
</dbReference>
<gene>
    <name evidence="2" type="ORF">Taro_019931</name>
</gene>
<comment type="caution">
    <text evidence="2">The sequence shown here is derived from an EMBL/GenBank/DDBJ whole genome shotgun (WGS) entry which is preliminary data.</text>
</comment>
<proteinExistence type="predicted"/>
<sequence>TYDLCISTIDNRTHDLYRSTTGSRTHDLCTFTTGSRTDSLCISIIDGEWIYTSSIRPSHYEGEGSYNETMRKVWINEGNKIKPAQASQFITKAIQAHFPGPIHRFSDFSMDVQNLLYDMLMRNHRFIEHSDESRARSAWTTTTRANFKHLLYNVRRNAERVCASTDMNQWKEHRPIWMRKEYWVELCGIWRGEKWIGNSAQAKINRAAHPEANVHTGGSVSFATHKARMETQLKWPLQFQELFDQTHKKKGSNDYISEKSREVAESYTSGAPRKGHVYGLGHSLGTARVISSCSSSVSHATSTFTTPAAPGGSSSAAPTMTPAQFREIVNETVSQNISHIVSQTVSQTLAQVGLLGARAPPTQQPQ</sequence>
<evidence type="ECO:0000256" key="1">
    <source>
        <dbReference type="SAM" id="MobiDB-lite"/>
    </source>
</evidence>
<name>A0A843UMB2_COLES</name>
<feature type="region of interest" description="Disordered" evidence="1">
    <location>
        <begin position="300"/>
        <end position="319"/>
    </location>
</feature>
<dbReference type="OrthoDB" id="651362at2759"/>
<evidence type="ECO:0000313" key="2">
    <source>
        <dbReference type="EMBL" id="MQL87392.1"/>
    </source>
</evidence>
<dbReference type="Pfam" id="PF03004">
    <property type="entry name" value="Transposase_24"/>
    <property type="match status" value="1"/>
</dbReference>
<dbReference type="AlphaFoldDB" id="A0A843UMB2"/>
<keyword evidence="3" id="KW-1185">Reference proteome</keyword>
<organism evidence="2 3">
    <name type="scientific">Colocasia esculenta</name>
    <name type="common">Wild taro</name>
    <name type="synonym">Arum esculentum</name>
    <dbReference type="NCBI Taxonomy" id="4460"/>
    <lineage>
        <taxon>Eukaryota</taxon>
        <taxon>Viridiplantae</taxon>
        <taxon>Streptophyta</taxon>
        <taxon>Embryophyta</taxon>
        <taxon>Tracheophyta</taxon>
        <taxon>Spermatophyta</taxon>
        <taxon>Magnoliopsida</taxon>
        <taxon>Liliopsida</taxon>
        <taxon>Araceae</taxon>
        <taxon>Aroideae</taxon>
        <taxon>Colocasieae</taxon>
        <taxon>Colocasia</taxon>
    </lineage>
</organism>
<dbReference type="Proteomes" id="UP000652761">
    <property type="component" value="Unassembled WGS sequence"/>
</dbReference>
<protein>
    <submittedName>
        <fullName evidence="2">Uncharacterized protein</fullName>
    </submittedName>
</protein>
<accession>A0A843UMB2</accession>
<feature type="non-terminal residue" evidence="2">
    <location>
        <position position="1"/>
    </location>
</feature>
<evidence type="ECO:0000313" key="3">
    <source>
        <dbReference type="Proteomes" id="UP000652761"/>
    </source>
</evidence>
<feature type="non-terminal residue" evidence="2">
    <location>
        <position position="366"/>
    </location>
</feature>
<reference evidence="2" key="1">
    <citation type="submission" date="2017-07" db="EMBL/GenBank/DDBJ databases">
        <title>Taro Niue Genome Assembly and Annotation.</title>
        <authorList>
            <person name="Atibalentja N."/>
            <person name="Keating K."/>
            <person name="Fields C.J."/>
        </authorList>
    </citation>
    <scope>NUCLEOTIDE SEQUENCE</scope>
    <source>
        <strain evidence="2">Niue_2</strain>
        <tissue evidence="2">Leaf</tissue>
    </source>
</reference>
<dbReference type="EMBL" id="NMUH01000974">
    <property type="protein sequence ID" value="MQL87392.1"/>
    <property type="molecule type" value="Genomic_DNA"/>
</dbReference>